<dbReference type="AlphaFoldDB" id="A0A7R9QTP9"/>
<name>A0A7R9QTP9_9ACAR</name>
<dbReference type="InterPro" id="IPR002347">
    <property type="entry name" value="SDR_fam"/>
</dbReference>
<dbReference type="Gene3D" id="3.40.50.720">
    <property type="entry name" value="NAD(P)-binding Rossmann-like Domain"/>
    <property type="match status" value="1"/>
</dbReference>
<dbReference type="PRINTS" id="PR00080">
    <property type="entry name" value="SDRFAMILY"/>
</dbReference>
<evidence type="ECO:0000313" key="1">
    <source>
        <dbReference type="EMBL" id="CAD7656454.1"/>
    </source>
</evidence>
<dbReference type="SUPFAM" id="SSF51735">
    <property type="entry name" value="NAD(P)-binding Rossmann-fold domains"/>
    <property type="match status" value="1"/>
</dbReference>
<dbReference type="Proteomes" id="UP000728032">
    <property type="component" value="Unassembled WGS sequence"/>
</dbReference>
<dbReference type="EMBL" id="CAJPVJ010011141">
    <property type="protein sequence ID" value="CAG2173641.1"/>
    <property type="molecule type" value="Genomic_DNA"/>
</dbReference>
<dbReference type="FunFam" id="3.40.50.720:FF:000084">
    <property type="entry name" value="Short-chain dehydrogenase reductase"/>
    <property type="match status" value="1"/>
</dbReference>
<sequence>KDFSGKVVLITGSNSGLGAEIARLFAYLGAQVVITGRDVNRVNIVAQEVYKLSPKGLKPLQVVADVTKSDDLKRLVNESIAAFKKIDILVNNSGGNVFHTIKDKDFMQTFDFIIQLNLRALVEMTHLTVPYLEKTKGVIINISGIGALSPHTRMLGYSASRVAVDMTTKILALELGASGIRVNGINVGVCETPAVDGTKDNMDPNRLRAEVSAKTPLGRMGVPIDVAKSVVFLASSDAEFITGANLLLDGGYHYNFEGNYFEKIFK</sequence>
<evidence type="ECO:0000313" key="2">
    <source>
        <dbReference type="Proteomes" id="UP000728032"/>
    </source>
</evidence>
<dbReference type="PANTHER" id="PTHR43975">
    <property type="entry name" value="ZGC:101858"/>
    <property type="match status" value="1"/>
</dbReference>
<dbReference type="InterPro" id="IPR036291">
    <property type="entry name" value="NAD(P)-bd_dom_sf"/>
</dbReference>
<dbReference type="PRINTS" id="PR00081">
    <property type="entry name" value="GDHRDH"/>
</dbReference>
<reference evidence="1" key="1">
    <citation type="submission" date="2020-11" db="EMBL/GenBank/DDBJ databases">
        <authorList>
            <person name="Tran Van P."/>
        </authorList>
    </citation>
    <scope>NUCLEOTIDE SEQUENCE</scope>
</reference>
<dbReference type="PANTHER" id="PTHR43975:SF2">
    <property type="entry name" value="EG:BACR7A4.14 PROTEIN-RELATED"/>
    <property type="match status" value="1"/>
</dbReference>
<accession>A0A7R9QTP9</accession>
<dbReference type="EMBL" id="OC925966">
    <property type="protein sequence ID" value="CAD7656454.1"/>
    <property type="molecule type" value="Genomic_DNA"/>
</dbReference>
<feature type="non-terminal residue" evidence="1">
    <location>
        <position position="1"/>
    </location>
</feature>
<proteinExistence type="predicted"/>
<gene>
    <name evidence="1" type="ORF">ONB1V03_LOCUS13090</name>
</gene>
<dbReference type="Pfam" id="PF13561">
    <property type="entry name" value="adh_short_C2"/>
    <property type="match status" value="1"/>
</dbReference>
<organism evidence="1">
    <name type="scientific">Oppiella nova</name>
    <dbReference type="NCBI Taxonomy" id="334625"/>
    <lineage>
        <taxon>Eukaryota</taxon>
        <taxon>Metazoa</taxon>
        <taxon>Ecdysozoa</taxon>
        <taxon>Arthropoda</taxon>
        <taxon>Chelicerata</taxon>
        <taxon>Arachnida</taxon>
        <taxon>Acari</taxon>
        <taxon>Acariformes</taxon>
        <taxon>Sarcoptiformes</taxon>
        <taxon>Oribatida</taxon>
        <taxon>Brachypylina</taxon>
        <taxon>Oppioidea</taxon>
        <taxon>Oppiidae</taxon>
        <taxon>Oppiella</taxon>
    </lineage>
</organism>
<dbReference type="OrthoDB" id="1888931at2759"/>
<protein>
    <submittedName>
        <fullName evidence="1">Uncharacterized protein</fullName>
    </submittedName>
</protein>
<keyword evidence="2" id="KW-1185">Reference proteome</keyword>